<dbReference type="RefSeq" id="WP_348027193.1">
    <property type="nucleotide sequence ID" value="NZ_CP129113.1"/>
</dbReference>
<protein>
    <submittedName>
        <fullName evidence="2">DUF488 family protein</fullName>
    </submittedName>
</protein>
<dbReference type="Pfam" id="PF22752">
    <property type="entry name" value="DUF488-N3i"/>
    <property type="match status" value="1"/>
</dbReference>
<dbReference type="PANTHER" id="PTHR36849">
    <property type="entry name" value="CYTOPLASMIC PROTEIN-RELATED"/>
    <property type="match status" value="1"/>
</dbReference>
<name>A0ABY9KUT5_9BACI</name>
<evidence type="ECO:0000256" key="1">
    <source>
        <dbReference type="SAM" id="Coils"/>
    </source>
</evidence>
<keyword evidence="3" id="KW-1185">Reference proteome</keyword>
<organism evidence="2 3">
    <name type="scientific">Aciduricibacillus chroicocephali</name>
    <dbReference type="NCBI Taxonomy" id="3054939"/>
    <lineage>
        <taxon>Bacteria</taxon>
        <taxon>Bacillati</taxon>
        <taxon>Bacillota</taxon>
        <taxon>Bacilli</taxon>
        <taxon>Bacillales</taxon>
        <taxon>Bacillaceae</taxon>
        <taxon>Aciduricibacillus</taxon>
    </lineage>
</organism>
<dbReference type="InterPro" id="IPR052552">
    <property type="entry name" value="YeaO-like"/>
</dbReference>
<dbReference type="Proteomes" id="UP001180087">
    <property type="component" value="Chromosome"/>
</dbReference>
<proteinExistence type="predicted"/>
<keyword evidence="1" id="KW-0175">Coiled coil</keyword>
<evidence type="ECO:0000313" key="2">
    <source>
        <dbReference type="EMBL" id="WLV24304.1"/>
    </source>
</evidence>
<evidence type="ECO:0000313" key="3">
    <source>
        <dbReference type="Proteomes" id="UP001180087"/>
    </source>
</evidence>
<gene>
    <name evidence="2" type="ORF">QR721_11760</name>
</gene>
<accession>A0ABY9KUT5</accession>
<dbReference type="PANTHER" id="PTHR36849:SF1">
    <property type="entry name" value="CYTOPLASMIC PROTEIN"/>
    <property type="match status" value="1"/>
</dbReference>
<dbReference type="EMBL" id="CP129113">
    <property type="protein sequence ID" value="WLV24304.1"/>
    <property type="molecule type" value="Genomic_DNA"/>
</dbReference>
<sequence>MPVSVKRIYEEKSAEDGVRILVDRVWPRGVSKEAAALDIWAKDVAPSVELRKWFNHEADQFPEFKRRYKEELKQGDQRKELEELKEVVKQHNKEVTLLYAAKNEKHNQAQVLKEILDRQHTED</sequence>
<reference evidence="2" key="1">
    <citation type="submission" date="2023-06" db="EMBL/GenBank/DDBJ databases">
        <title>A Treasure from Seagulls: Isolation and Description of Aciduricobacillus qingdaonensis gen. nov., sp. nov., a Rare Obligately Uric Acid-utilizing Member in the Family Bacillaceae.</title>
        <authorList>
            <person name="Liu W."/>
            <person name="Wang B."/>
        </authorList>
    </citation>
    <scope>NUCLEOTIDE SEQUENCE</scope>
    <source>
        <strain evidence="2">44XB</strain>
    </source>
</reference>
<feature type="coiled-coil region" evidence="1">
    <location>
        <begin position="65"/>
        <end position="101"/>
    </location>
</feature>